<dbReference type="GO" id="GO:0006508">
    <property type="term" value="P:proteolysis"/>
    <property type="evidence" value="ECO:0007669"/>
    <property type="project" value="UniProtKB-UniRule"/>
</dbReference>
<reference evidence="11 12" key="1">
    <citation type="submission" date="2019-03" db="EMBL/GenBank/DDBJ databases">
        <title>Genomic Encyclopedia of Archaeal and Bacterial Type Strains, Phase II (KMG-II): from individual species to whole genera.</title>
        <authorList>
            <person name="Goeker M."/>
        </authorList>
    </citation>
    <scope>NUCLEOTIDE SEQUENCE [LARGE SCALE GENOMIC DNA]</scope>
    <source>
        <strain evidence="11 12">DSM 15388</strain>
    </source>
</reference>
<dbReference type="PIRSF" id="PIRSF006615">
    <property type="entry name" value="Zn_crbxpep_Taq"/>
    <property type="match status" value="1"/>
</dbReference>
<evidence type="ECO:0000256" key="6">
    <source>
        <dbReference type="ARBA" id="ARBA00052755"/>
    </source>
</evidence>
<dbReference type="GO" id="GO:0008270">
    <property type="term" value="F:zinc ion binding"/>
    <property type="evidence" value="ECO:0007669"/>
    <property type="project" value="UniProtKB-ARBA"/>
</dbReference>
<dbReference type="RefSeq" id="WP_132698700.1">
    <property type="nucleotide sequence ID" value="NZ_SLZR01000001.1"/>
</dbReference>
<gene>
    <name evidence="11" type="ORF">BCF53_10160</name>
</gene>
<dbReference type="SUPFAM" id="SSF55486">
    <property type="entry name" value="Metalloproteases ('zincins'), catalytic domain"/>
    <property type="match status" value="1"/>
</dbReference>
<dbReference type="GO" id="GO:0004181">
    <property type="term" value="F:metallocarboxypeptidase activity"/>
    <property type="evidence" value="ECO:0007669"/>
    <property type="project" value="UniProtKB-UniRule"/>
</dbReference>
<feature type="active site" description="Proton donor/acceptor" evidence="10">
    <location>
        <position position="269"/>
    </location>
</feature>
<evidence type="ECO:0000313" key="12">
    <source>
        <dbReference type="Proteomes" id="UP000295793"/>
    </source>
</evidence>
<evidence type="ECO:0000256" key="10">
    <source>
        <dbReference type="PIRSR" id="PIRSR006615-2"/>
    </source>
</evidence>
<comment type="catalytic activity">
    <reaction evidence="6 8">
        <text>Release of a C-terminal amino acid with broad specificity, except for -Pro.</text>
        <dbReference type="EC" id="3.4.17.19"/>
    </reaction>
</comment>
<keyword evidence="9" id="KW-0862">Zinc</keyword>
<dbReference type="OrthoDB" id="9772308at2"/>
<keyword evidence="1 8" id="KW-0121">Carboxypeptidase</keyword>
<dbReference type="FunFam" id="1.10.1370.30:FF:000003">
    <property type="entry name" value="Thermostable carboxypeptidase 1"/>
    <property type="match status" value="1"/>
</dbReference>
<keyword evidence="4 8" id="KW-0378">Hydrolase</keyword>
<evidence type="ECO:0000256" key="1">
    <source>
        <dbReference type="ARBA" id="ARBA00022645"/>
    </source>
</evidence>
<evidence type="ECO:0000256" key="2">
    <source>
        <dbReference type="ARBA" id="ARBA00022670"/>
    </source>
</evidence>
<comment type="function">
    <text evidence="8">Broad specificity carboxypetidase that releases amino acids sequentially from the C-terminus, including neutral, aromatic, polar and basic residues.</text>
</comment>
<keyword evidence="2 8" id="KW-0645">Protease</keyword>
<keyword evidence="5 8" id="KW-0482">Metalloprotease</keyword>
<feature type="binding site" evidence="9">
    <location>
        <position position="272"/>
    </location>
    <ligand>
        <name>Zn(2+)</name>
        <dbReference type="ChEBI" id="CHEBI:29105"/>
        <note>catalytic</note>
    </ligand>
</feature>
<evidence type="ECO:0000256" key="5">
    <source>
        <dbReference type="ARBA" id="ARBA00023049"/>
    </source>
</evidence>
<comment type="similarity">
    <text evidence="7 8">Belongs to the peptidase M32 family.</text>
</comment>
<dbReference type="PANTHER" id="PTHR34217">
    <property type="entry name" value="METAL-DEPENDENT CARBOXYPEPTIDASE"/>
    <property type="match status" value="1"/>
</dbReference>
<organism evidence="11 12">
    <name type="scientific">Reinekea marinisedimentorum</name>
    <dbReference type="NCBI Taxonomy" id="230495"/>
    <lineage>
        <taxon>Bacteria</taxon>
        <taxon>Pseudomonadati</taxon>
        <taxon>Pseudomonadota</taxon>
        <taxon>Gammaproteobacteria</taxon>
        <taxon>Oceanospirillales</taxon>
        <taxon>Saccharospirillaceae</taxon>
        <taxon>Reinekea</taxon>
    </lineage>
</organism>
<evidence type="ECO:0000256" key="4">
    <source>
        <dbReference type="ARBA" id="ARBA00022801"/>
    </source>
</evidence>
<keyword evidence="3 8" id="KW-0479">Metal-binding</keyword>
<keyword evidence="12" id="KW-1185">Reference proteome</keyword>
<evidence type="ECO:0000256" key="3">
    <source>
        <dbReference type="ARBA" id="ARBA00022723"/>
    </source>
</evidence>
<sequence length="500" mass="56200">MSYASLEETFYRLAQLEHANAILGWDQQVMMPAKGNEARGKALAELAVMRAEILQAPQLADSFAAAGQALSNLEPWQQANFHEMKTTWQRASALPTELIEQEAMTLNECEHAWRTLRAENDWQSFEPMLQKVFDITRTKAQALYEKLGAENGYDNPYDALLDTFDPGSRMRTIDPVFRELKSELPGLLQQVLEKQNTATPALMQSQPISAEQQKPLAKALMAVLGYDFNGGRLDEAAHPFSGGVPDDSRITTRYDEANVINGLMAVIHETGHASYEMNLPKEWRYKPVGNSMGMTVHESQSLFFEMQLGHSQAFVEALVPMLEQHLSPQPVFAADNILKLVNKVEPGLIRVYADEVTYPLHVILRYELERDLILGNAKVSDIPERWNAAMQGYLGLNTEGDYKNGPMQDVHWPSGAIGYFPSYTLGAMTAAQLFAAMNKAIPDVQQQIAALNFQPVFNWLSENIWQKGRSLSYHQLLTEATGESLNSQFFLNHIRSRYLG</sequence>
<accession>A0A4R3IDR7</accession>
<dbReference type="PRINTS" id="PR00998">
    <property type="entry name" value="CRBOXYPTASET"/>
</dbReference>
<proteinExistence type="inferred from homology"/>
<protein>
    <recommendedName>
        <fullName evidence="8">Metal-dependent carboxypeptidase</fullName>
        <ecNumber evidence="8">3.4.17.19</ecNumber>
    </recommendedName>
</protein>
<dbReference type="AlphaFoldDB" id="A0A4R3IDR7"/>
<evidence type="ECO:0000313" key="11">
    <source>
        <dbReference type="EMBL" id="TCS43718.1"/>
    </source>
</evidence>
<name>A0A4R3IDR7_9GAMM</name>
<evidence type="ECO:0000256" key="9">
    <source>
        <dbReference type="PIRSR" id="PIRSR006615-1"/>
    </source>
</evidence>
<dbReference type="Pfam" id="PF02074">
    <property type="entry name" value="Peptidase_M32"/>
    <property type="match status" value="1"/>
</dbReference>
<dbReference type="CDD" id="cd06460">
    <property type="entry name" value="M32_Taq"/>
    <property type="match status" value="1"/>
</dbReference>
<comment type="cofactor">
    <cofactor evidence="9">
        <name>Zn(2+)</name>
        <dbReference type="ChEBI" id="CHEBI:29105"/>
    </cofactor>
    <text evidence="9">Binds 1 zinc ion per subunit.</text>
</comment>
<dbReference type="EC" id="3.4.17.19" evidence="8"/>
<dbReference type="Proteomes" id="UP000295793">
    <property type="component" value="Unassembled WGS sequence"/>
</dbReference>
<dbReference type="PROSITE" id="PS52034">
    <property type="entry name" value="PEPTIDASE_M32"/>
    <property type="match status" value="1"/>
</dbReference>
<dbReference type="EMBL" id="SLZR01000001">
    <property type="protein sequence ID" value="TCS43718.1"/>
    <property type="molecule type" value="Genomic_DNA"/>
</dbReference>
<dbReference type="InterPro" id="IPR001333">
    <property type="entry name" value="Peptidase_M32_Taq"/>
</dbReference>
<dbReference type="PANTHER" id="PTHR34217:SF1">
    <property type="entry name" value="CARBOXYPEPTIDASE 1"/>
    <property type="match status" value="1"/>
</dbReference>
<evidence type="ECO:0000256" key="8">
    <source>
        <dbReference type="PIRNR" id="PIRNR006615"/>
    </source>
</evidence>
<comment type="caution">
    <text evidence="11">The sequence shown here is derived from an EMBL/GenBank/DDBJ whole genome shotgun (WGS) entry which is preliminary data.</text>
</comment>
<feature type="binding site" evidence="9">
    <location>
        <position position="298"/>
    </location>
    <ligand>
        <name>Zn(2+)</name>
        <dbReference type="ChEBI" id="CHEBI:29105"/>
        <note>catalytic</note>
    </ligand>
</feature>
<evidence type="ECO:0000256" key="7">
    <source>
        <dbReference type="ARBA" id="ARBA00061580"/>
    </source>
</evidence>
<feature type="binding site" evidence="9">
    <location>
        <position position="268"/>
    </location>
    <ligand>
        <name>Zn(2+)</name>
        <dbReference type="ChEBI" id="CHEBI:29105"/>
        <note>catalytic</note>
    </ligand>
</feature>
<dbReference type="Gene3D" id="1.10.1370.30">
    <property type="match status" value="1"/>
</dbReference>